<feature type="transmembrane region" description="Helical" evidence="2">
    <location>
        <begin position="295"/>
        <end position="313"/>
    </location>
</feature>
<dbReference type="EMBL" id="PVQB02000167">
    <property type="protein sequence ID" value="KAF4341970.1"/>
    <property type="molecule type" value="Genomic_DNA"/>
</dbReference>
<keyword evidence="4" id="KW-1185">Reference proteome</keyword>
<dbReference type="Proteomes" id="UP000730481">
    <property type="component" value="Unassembled WGS sequence"/>
</dbReference>
<evidence type="ECO:0000313" key="4">
    <source>
        <dbReference type="Proteomes" id="UP000730481"/>
    </source>
</evidence>
<feature type="compositionally biased region" description="Polar residues" evidence="1">
    <location>
        <begin position="341"/>
        <end position="355"/>
    </location>
</feature>
<evidence type="ECO:0000256" key="2">
    <source>
        <dbReference type="SAM" id="Phobius"/>
    </source>
</evidence>
<reference evidence="3" key="1">
    <citation type="journal article" date="2017" name="Mycologia">
        <title>Fusarium algeriense, sp. nov., a novel toxigenic crown rot pathogen of durum wheat from Algeria is nested in the Fusarium burgessii species complex.</title>
        <authorList>
            <person name="Laraba I."/>
            <person name="Keddad A."/>
            <person name="Boureghda H."/>
            <person name="Abdallah N."/>
            <person name="Vaughan M.M."/>
            <person name="Proctor R.H."/>
            <person name="Busman M."/>
            <person name="O'Donnell K."/>
        </authorList>
    </citation>
    <scope>NUCLEOTIDE SEQUENCE</scope>
    <source>
        <strain evidence="3">NRRL 25174</strain>
    </source>
</reference>
<accession>A0A9P5AND4</accession>
<sequence>MPELQEIVNRMQEYRKTMNDSLESYQFPLHPWQDREHSWEGRLKVFHFHDGKVQSKSPRLDRRNNPQHLWQDINQALEQESSKSSQQSLLLMEGMDARTAEALSIKLDIPHEFWTAHYIMDGRLRFIEPSSFESTKSSYWKIMVPSKHSIVWDEMPSESVNWSFGHYSGSCPRNTKFILDPETTFINMTLFVSFWGRYTPEGWIDQVKVLDDLITGNMTMYAQRAAMDEAFATRIQAHESYLQTKAANEQAAAANRTARSSGQLAKIATVAVPCTVAASILSMNGEFAAGERFFFVYWCVALPLTLALLGWVLQKDLKDWRDTLRKKQKDANGDKEHGSESSRNGGTTRIDGLSS</sequence>
<proteinExistence type="predicted"/>
<feature type="compositionally biased region" description="Basic and acidic residues" evidence="1">
    <location>
        <begin position="325"/>
        <end position="340"/>
    </location>
</feature>
<gene>
    <name evidence="3" type="ORF">FBEOM_4136</name>
</gene>
<evidence type="ECO:0000256" key="1">
    <source>
        <dbReference type="SAM" id="MobiDB-lite"/>
    </source>
</evidence>
<protein>
    <submittedName>
        <fullName evidence="3">Magnesium and cobalt transport</fullName>
    </submittedName>
</protein>
<name>A0A9P5AND4_9HYPO</name>
<keyword evidence="2" id="KW-0812">Transmembrane</keyword>
<dbReference type="AlphaFoldDB" id="A0A9P5AND4"/>
<keyword evidence="2" id="KW-0472">Membrane</keyword>
<feature type="region of interest" description="Disordered" evidence="1">
    <location>
        <begin position="325"/>
        <end position="355"/>
    </location>
</feature>
<organism evidence="3 4">
    <name type="scientific">Fusarium beomiforme</name>
    <dbReference type="NCBI Taxonomy" id="44412"/>
    <lineage>
        <taxon>Eukaryota</taxon>
        <taxon>Fungi</taxon>
        <taxon>Dikarya</taxon>
        <taxon>Ascomycota</taxon>
        <taxon>Pezizomycotina</taxon>
        <taxon>Sordariomycetes</taxon>
        <taxon>Hypocreomycetidae</taxon>
        <taxon>Hypocreales</taxon>
        <taxon>Nectriaceae</taxon>
        <taxon>Fusarium</taxon>
        <taxon>Fusarium burgessii species complex</taxon>
    </lineage>
</organism>
<dbReference type="OrthoDB" id="5428055at2759"/>
<reference evidence="3" key="2">
    <citation type="submission" date="2020-02" db="EMBL/GenBank/DDBJ databases">
        <title>Identification and distribution of gene clusters putatively required for synthesis of sphingolipid metabolism inhibitors in phylogenetically diverse species of the filamentous fungus Fusarium.</title>
        <authorList>
            <person name="Kim H.-S."/>
            <person name="Busman M."/>
            <person name="Brown D.W."/>
            <person name="Divon H."/>
            <person name="Uhlig S."/>
            <person name="Proctor R.H."/>
        </authorList>
    </citation>
    <scope>NUCLEOTIDE SEQUENCE</scope>
    <source>
        <strain evidence="3">NRRL 25174</strain>
    </source>
</reference>
<keyword evidence="2" id="KW-1133">Transmembrane helix</keyword>
<comment type="caution">
    <text evidence="3">The sequence shown here is derived from an EMBL/GenBank/DDBJ whole genome shotgun (WGS) entry which is preliminary data.</text>
</comment>
<evidence type="ECO:0000313" key="3">
    <source>
        <dbReference type="EMBL" id="KAF4341970.1"/>
    </source>
</evidence>